<keyword evidence="4" id="KW-0540">Nuclease</keyword>
<dbReference type="AlphaFoldDB" id="A0A7W8F7Q5"/>
<keyword evidence="2" id="KW-0812">Transmembrane</keyword>
<dbReference type="Proteomes" id="UP000568022">
    <property type="component" value="Unassembled WGS sequence"/>
</dbReference>
<dbReference type="GO" id="GO:0004527">
    <property type="term" value="F:exonuclease activity"/>
    <property type="evidence" value="ECO:0007669"/>
    <property type="project" value="UniProtKB-KW"/>
</dbReference>
<keyword evidence="4" id="KW-0255">Endonuclease</keyword>
<dbReference type="Gene3D" id="3.60.10.10">
    <property type="entry name" value="Endonuclease/exonuclease/phosphatase"/>
    <property type="match status" value="1"/>
</dbReference>
<feature type="transmembrane region" description="Helical" evidence="2">
    <location>
        <begin position="74"/>
        <end position="93"/>
    </location>
</feature>
<feature type="region of interest" description="Disordered" evidence="1">
    <location>
        <begin position="1"/>
        <end position="27"/>
    </location>
</feature>
<dbReference type="SUPFAM" id="SSF56219">
    <property type="entry name" value="DNase I-like"/>
    <property type="match status" value="1"/>
</dbReference>
<keyword evidence="2" id="KW-1133">Transmembrane helix</keyword>
<evidence type="ECO:0000313" key="5">
    <source>
        <dbReference type="Proteomes" id="UP000568022"/>
    </source>
</evidence>
<feature type="domain" description="Endonuclease/exonuclease/phosphatase" evidence="3">
    <location>
        <begin position="150"/>
        <end position="391"/>
    </location>
</feature>
<feature type="transmembrane region" description="Helical" evidence="2">
    <location>
        <begin position="100"/>
        <end position="122"/>
    </location>
</feature>
<comment type="caution">
    <text evidence="4">The sequence shown here is derived from an EMBL/GenBank/DDBJ whole genome shotgun (WGS) entry which is preliminary data.</text>
</comment>
<dbReference type="EMBL" id="JACHJE010000004">
    <property type="protein sequence ID" value="MBB5125192.1"/>
    <property type="molecule type" value="Genomic_DNA"/>
</dbReference>
<keyword evidence="2" id="KW-0472">Membrane</keyword>
<keyword evidence="4" id="KW-0269">Exonuclease</keyword>
<reference evidence="4 5" key="1">
    <citation type="submission" date="2020-08" db="EMBL/GenBank/DDBJ databases">
        <title>Genomic Encyclopedia of Type Strains, Phase III (KMG-III): the genomes of soil and plant-associated and newly described type strains.</title>
        <authorList>
            <person name="Whitman W."/>
        </authorList>
    </citation>
    <scope>NUCLEOTIDE SEQUENCE [LARGE SCALE GENOMIC DNA]</scope>
    <source>
        <strain evidence="4 5">CECT 3226</strain>
    </source>
</reference>
<dbReference type="InterPro" id="IPR005135">
    <property type="entry name" value="Endo/exonuclease/phosphatase"/>
</dbReference>
<name>A0A7W8F7Q5_9ACTN</name>
<evidence type="ECO:0000259" key="3">
    <source>
        <dbReference type="Pfam" id="PF03372"/>
    </source>
</evidence>
<gene>
    <name evidence="4" type="ORF">FHS32_001924</name>
</gene>
<dbReference type="InterPro" id="IPR036691">
    <property type="entry name" value="Endo/exonu/phosph_ase_sf"/>
</dbReference>
<proteinExistence type="predicted"/>
<dbReference type="GO" id="GO:0004519">
    <property type="term" value="F:endonuclease activity"/>
    <property type="evidence" value="ECO:0007669"/>
    <property type="project" value="UniProtKB-KW"/>
</dbReference>
<keyword evidence="5" id="KW-1185">Reference proteome</keyword>
<sequence>MTSEPVLADPRTDEEVVPATPRQGTGPSRLRRTARLLRLWYGRALVAVAGIWLLYAVVRWLVSGRWHWSILLDAVPPLLLVGVPLVLLVASAAACGRRRLWAAGATSAALLLALVTGSAVNWPALWRDPGKVPPGALHVVSLNTQYWGQATSPEKVYSVLHRTKADVYLLQEHVIWQPGLGEDGYRELHDDARLRAEFPGYHIARRGELLTLSRFPIVAQPPVGPGAEIDANPGTPFSRVFARDKVMRTDLRVGDRVLSIYNVHITVPLAVDNLNLFSGYDFDSYFARKFAWRQEEFRGLERDLDRNPHPTVIAGDFNATDAMRDMEGVKDRADDALRANDDLFPLSWKFGAPAGFEWDSVFNRALPLWRVDWAFTVGPVQVHRYDLRPTDGLSEHRLQDLWLSL</sequence>
<evidence type="ECO:0000256" key="1">
    <source>
        <dbReference type="SAM" id="MobiDB-lite"/>
    </source>
</evidence>
<evidence type="ECO:0000313" key="4">
    <source>
        <dbReference type="EMBL" id="MBB5125192.1"/>
    </source>
</evidence>
<dbReference type="Pfam" id="PF03372">
    <property type="entry name" value="Exo_endo_phos"/>
    <property type="match status" value="1"/>
</dbReference>
<evidence type="ECO:0000256" key="2">
    <source>
        <dbReference type="SAM" id="Phobius"/>
    </source>
</evidence>
<organism evidence="4 5">
    <name type="scientific">Streptomyces griseoloalbus</name>
    <dbReference type="NCBI Taxonomy" id="67303"/>
    <lineage>
        <taxon>Bacteria</taxon>
        <taxon>Bacillati</taxon>
        <taxon>Actinomycetota</taxon>
        <taxon>Actinomycetes</taxon>
        <taxon>Kitasatosporales</taxon>
        <taxon>Streptomycetaceae</taxon>
        <taxon>Streptomyces</taxon>
    </lineage>
</organism>
<feature type="transmembrane region" description="Helical" evidence="2">
    <location>
        <begin position="39"/>
        <end position="62"/>
    </location>
</feature>
<accession>A0A7W8F7Q5</accession>
<keyword evidence="4" id="KW-0378">Hydrolase</keyword>
<protein>
    <submittedName>
        <fullName evidence="4">Endonuclease/exonuclease/phosphatase (EEP) superfamily protein YafD</fullName>
    </submittedName>
</protein>